<keyword evidence="2" id="KW-1185">Reference proteome</keyword>
<proteinExistence type="predicted"/>
<name>A0ABT1DWA2_9ACTN</name>
<dbReference type="RefSeq" id="WP_253241206.1">
    <property type="nucleotide sequence ID" value="NZ_JAMYJR010000035.1"/>
</dbReference>
<gene>
    <name evidence="1" type="ORF">M1L60_31620</name>
</gene>
<reference evidence="1 2" key="1">
    <citation type="submission" date="2022-06" db="EMBL/GenBank/DDBJ databases">
        <title>New Species of the Genus Actinoplanes, ActinopZanes ferrugineus.</title>
        <authorList>
            <person name="Ding P."/>
        </authorList>
    </citation>
    <scope>NUCLEOTIDE SEQUENCE [LARGE SCALE GENOMIC DNA]</scope>
    <source>
        <strain evidence="1 2">TRM88003</strain>
    </source>
</reference>
<evidence type="ECO:0000313" key="2">
    <source>
        <dbReference type="Proteomes" id="UP001523369"/>
    </source>
</evidence>
<evidence type="ECO:0000313" key="1">
    <source>
        <dbReference type="EMBL" id="MCO8275139.1"/>
    </source>
</evidence>
<sequence length="236" mass="26291">MGSDWTWELRTPVAAEAALRDVFALAAERDLHPHRPDGLINLFTNADSDLLTVTEPEAAIAALATGEMNGQFWTGGDVDIFVEWRDGTLVWALDAVFCRRRPSPEADPFRELHARLTSLWLVAAERLDADLGRIRDEWSSEQAWQAEVREDIVAPTPLSPVEIDSPSGWPGELGWWTYLGRGRNLSTPPLPEVAARTRRLPSGALLITLLDDPAAVDPLHYAYVMSRWFRSLAPGQ</sequence>
<protein>
    <submittedName>
        <fullName evidence="1">Uncharacterized protein</fullName>
    </submittedName>
</protein>
<comment type="caution">
    <text evidence="1">The sequence shown here is derived from an EMBL/GenBank/DDBJ whole genome shotgun (WGS) entry which is preliminary data.</text>
</comment>
<organism evidence="1 2">
    <name type="scientific">Paractinoplanes aksuensis</name>
    <dbReference type="NCBI Taxonomy" id="2939490"/>
    <lineage>
        <taxon>Bacteria</taxon>
        <taxon>Bacillati</taxon>
        <taxon>Actinomycetota</taxon>
        <taxon>Actinomycetes</taxon>
        <taxon>Micromonosporales</taxon>
        <taxon>Micromonosporaceae</taxon>
        <taxon>Paractinoplanes</taxon>
    </lineage>
</organism>
<dbReference type="EMBL" id="JAMYJR010000035">
    <property type="protein sequence ID" value="MCO8275139.1"/>
    <property type="molecule type" value="Genomic_DNA"/>
</dbReference>
<dbReference type="Proteomes" id="UP001523369">
    <property type="component" value="Unassembled WGS sequence"/>
</dbReference>
<accession>A0ABT1DWA2</accession>